<dbReference type="SUPFAM" id="SSF55486">
    <property type="entry name" value="Metalloproteases ('zincins'), catalytic domain"/>
    <property type="match status" value="1"/>
</dbReference>
<dbReference type="InterPro" id="IPR001506">
    <property type="entry name" value="Peptidase_M12A"/>
</dbReference>
<feature type="non-terminal residue" evidence="15">
    <location>
        <position position="1"/>
    </location>
</feature>
<keyword evidence="6 11" id="KW-0378">Hydrolase</keyword>
<evidence type="ECO:0000256" key="13">
    <source>
        <dbReference type="SAM" id="SignalP"/>
    </source>
</evidence>
<dbReference type="CDD" id="cd04280">
    <property type="entry name" value="ZnMc_astacin_like"/>
    <property type="match status" value="1"/>
</dbReference>
<reference evidence="15" key="1">
    <citation type="submission" date="2023-10" db="EMBL/GenBank/DDBJ databases">
        <title>Genome assembly of Pristionchus species.</title>
        <authorList>
            <person name="Yoshida K."/>
            <person name="Sommer R.J."/>
        </authorList>
    </citation>
    <scope>NUCLEOTIDE SEQUENCE</scope>
    <source>
        <strain evidence="15">RS5133</strain>
    </source>
</reference>
<organism evidence="15 16">
    <name type="scientific">Pristionchus fissidentatus</name>
    <dbReference type="NCBI Taxonomy" id="1538716"/>
    <lineage>
        <taxon>Eukaryota</taxon>
        <taxon>Metazoa</taxon>
        <taxon>Ecdysozoa</taxon>
        <taxon>Nematoda</taxon>
        <taxon>Chromadorea</taxon>
        <taxon>Rhabditida</taxon>
        <taxon>Rhabditina</taxon>
        <taxon>Diplogasteromorpha</taxon>
        <taxon>Diplogasteroidea</taxon>
        <taxon>Neodiplogasteridae</taxon>
        <taxon>Pristionchus</taxon>
    </lineage>
</organism>
<dbReference type="PROSITE" id="PS00022">
    <property type="entry name" value="EGF_1"/>
    <property type="match status" value="1"/>
</dbReference>
<dbReference type="PRINTS" id="PR00480">
    <property type="entry name" value="ASTACIN"/>
</dbReference>
<dbReference type="PIRSF" id="PIRSF036365">
    <property type="entry name" value="Astacin_nematoda"/>
    <property type="match status" value="1"/>
</dbReference>
<dbReference type="PANTHER" id="PTHR10127:SF780">
    <property type="entry name" value="METALLOENDOPEPTIDASE"/>
    <property type="match status" value="1"/>
</dbReference>
<sequence>LCCLLNFSILVFVHSHESTSPKRIYTVDLSVERQAEGCFGRYYRSKSSIHRMRNVMNKYRRRYRNSKHRVGRRRDAEKFDERIASMRRVSFGPAGKNVEQESPINEYLYQGDILLSEDQAESIFNETISPSNSRVRRQAYTSKSSRWDVSRPIYVEIFNVSKSTANMIRDSLEFWQNETCVNFVESTTNTPRLRFIKGSGCWSLVGKSSVVSVQDVSIGAGCEYYRTICHEIGHALGLFHHQARPDRDNYVTIVADNIKNQFLDQYNKQTNKTSDSYGVGYDVGSVMHYKQREFAKSPNLITVLAKTNGYQNSLASNRWPSFADVKIVNAHLCSAKCTNVLTCENYGYPDPNNCDQCKCPSSFTGRTCGRRHPGNGLKAWKPECGADLVATNEWTGMNITVGESLSIVYKNINNCFFVVRSSASCFRSRDIRLRTFKFQLSTCKLCAALLHWLNKLIVSLESPPGRTIDVWMTRVPSSVCTDGCETQGMRVTTMSTEATGATYCCGTADPRQLTTTNETLVIELYSYQGISDAWVFYRLTPQ</sequence>
<evidence type="ECO:0000256" key="3">
    <source>
        <dbReference type="ARBA" id="ARBA00022670"/>
    </source>
</evidence>
<dbReference type="Pfam" id="PF01400">
    <property type="entry name" value="Astacin"/>
    <property type="match status" value="1"/>
</dbReference>
<evidence type="ECO:0000256" key="1">
    <source>
        <dbReference type="ARBA" id="ARBA00004613"/>
    </source>
</evidence>
<dbReference type="FunFam" id="3.40.390.10:FF:000062">
    <property type="entry name" value="Zinc metalloproteinase"/>
    <property type="match status" value="1"/>
</dbReference>
<keyword evidence="7 11" id="KW-0862">Zinc</keyword>
<protein>
    <recommendedName>
        <fullName evidence="12">Metalloendopeptidase</fullName>
        <ecNumber evidence="12">3.4.24.-</ecNumber>
    </recommendedName>
</protein>
<dbReference type="Gene3D" id="3.40.390.10">
    <property type="entry name" value="Collagenase (Catalytic Domain)"/>
    <property type="match status" value="1"/>
</dbReference>
<evidence type="ECO:0000256" key="8">
    <source>
        <dbReference type="ARBA" id="ARBA00023049"/>
    </source>
</evidence>
<dbReference type="InterPro" id="IPR034035">
    <property type="entry name" value="Astacin-like_dom"/>
</dbReference>
<evidence type="ECO:0000256" key="10">
    <source>
        <dbReference type="ARBA" id="ARBA00023180"/>
    </source>
</evidence>
<dbReference type="GO" id="GO:0004222">
    <property type="term" value="F:metalloendopeptidase activity"/>
    <property type="evidence" value="ECO:0007669"/>
    <property type="project" value="UniProtKB-UniRule"/>
</dbReference>
<dbReference type="GO" id="GO:0006508">
    <property type="term" value="P:proteolysis"/>
    <property type="evidence" value="ECO:0007669"/>
    <property type="project" value="UniProtKB-KW"/>
</dbReference>
<evidence type="ECO:0000256" key="5">
    <source>
        <dbReference type="ARBA" id="ARBA00022729"/>
    </source>
</evidence>
<evidence type="ECO:0000259" key="14">
    <source>
        <dbReference type="PROSITE" id="PS51864"/>
    </source>
</evidence>
<dbReference type="AlphaFoldDB" id="A0AAV5VWR0"/>
<keyword evidence="16" id="KW-1185">Reference proteome</keyword>
<dbReference type="PANTHER" id="PTHR10127">
    <property type="entry name" value="DISCOIDIN, CUB, EGF, LAMININ , AND ZINC METALLOPROTEASE DOMAIN CONTAINING"/>
    <property type="match status" value="1"/>
</dbReference>
<dbReference type="GO" id="GO:0005576">
    <property type="term" value="C:extracellular region"/>
    <property type="evidence" value="ECO:0007669"/>
    <property type="project" value="UniProtKB-SubCell"/>
</dbReference>
<dbReference type="GO" id="GO:0018996">
    <property type="term" value="P:molting cycle, collagen and cuticulin-based cuticle"/>
    <property type="evidence" value="ECO:0007669"/>
    <property type="project" value="InterPro"/>
</dbReference>
<dbReference type="EMBL" id="BTSY01000004">
    <property type="protein sequence ID" value="GMT23975.1"/>
    <property type="molecule type" value="Genomic_DNA"/>
</dbReference>
<feature type="active site" evidence="11">
    <location>
        <position position="231"/>
    </location>
</feature>
<evidence type="ECO:0000256" key="12">
    <source>
        <dbReference type="RuleBase" id="RU361183"/>
    </source>
</evidence>
<accession>A0AAV5VWR0</accession>
<dbReference type="GO" id="GO:0008270">
    <property type="term" value="F:zinc ion binding"/>
    <property type="evidence" value="ECO:0007669"/>
    <property type="project" value="UniProtKB-UniRule"/>
</dbReference>
<dbReference type="InterPro" id="IPR017050">
    <property type="entry name" value="Metallopeptidase_nem"/>
</dbReference>
<keyword evidence="9" id="KW-1015">Disulfide bond</keyword>
<dbReference type="PROSITE" id="PS51864">
    <property type="entry name" value="ASTACIN"/>
    <property type="match status" value="1"/>
</dbReference>
<comment type="subcellular location">
    <subcellularLocation>
        <location evidence="1">Secreted</location>
    </subcellularLocation>
</comment>
<keyword evidence="5 13" id="KW-0732">Signal</keyword>
<feature type="binding site" evidence="11">
    <location>
        <position position="240"/>
    </location>
    <ligand>
        <name>Zn(2+)</name>
        <dbReference type="ChEBI" id="CHEBI:29105"/>
        <note>catalytic</note>
    </ligand>
</feature>
<keyword evidence="4 11" id="KW-0479">Metal-binding</keyword>
<evidence type="ECO:0000256" key="11">
    <source>
        <dbReference type="PROSITE-ProRule" id="PRU01211"/>
    </source>
</evidence>
<dbReference type="InterPro" id="IPR024079">
    <property type="entry name" value="MetalloPept_cat_dom_sf"/>
</dbReference>
<dbReference type="InterPro" id="IPR006026">
    <property type="entry name" value="Peptidase_Metallo"/>
</dbReference>
<comment type="caution">
    <text evidence="11">Lacks conserved residue(s) required for the propagation of feature annotation.</text>
</comment>
<feature type="signal peptide" evidence="13">
    <location>
        <begin position="1"/>
        <end position="15"/>
    </location>
</feature>
<proteinExistence type="predicted"/>
<gene>
    <name evidence="15" type="ORF">PFISCL1PPCAC_15272</name>
</gene>
<feature type="chain" id="PRO_5043741953" description="Metalloendopeptidase" evidence="13">
    <location>
        <begin position="16"/>
        <end position="542"/>
    </location>
</feature>
<name>A0AAV5VWR0_9BILA</name>
<comment type="caution">
    <text evidence="15">The sequence shown here is derived from an EMBL/GenBank/DDBJ whole genome shotgun (WGS) entry which is preliminary data.</text>
</comment>
<keyword evidence="10" id="KW-0325">Glycoprotein</keyword>
<keyword evidence="3 11" id="KW-0645">Protease</keyword>
<dbReference type="SMART" id="SM00235">
    <property type="entry name" value="ZnMc"/>
    <property type="match status" value="1"/>
</dbReference>
<evidence type="ECO:0000256" key="2">
    <source>
        <dbReference type="ARBA" id="ARBA00022525"/>
    </source>
</evidence>
<comment type="cofactor">
    <cofactor evidence="11 12">
        <name>Zn(2+)</name>
        <dbReference type="ChEBI" id="CHEBI:29105"/>
    </cofactor>
    <text evidence="11 12">Binds 1 zinc ion per subunit.</text>
</comment>
<keyword evidence="2" id="KW-0964">Secreted</keyword>
<dbReference type="Proteomes" id="UP001432322">
    <property type="component" value="Unassembled WGS sequence"/>
</dbReference>
<evidence type="ECO:0000256" key="6">
    <source>
        <dbReference type="ARBA" id="ARBA00022801"/>
    </source>
</evidence>
<feature type="domain" description="Peptidase M12A" evidence="14">
    <location>
        <begin position="138"/>
        <end position="334"/>
    </location>
</feature>
<evidence type="ECO:0000313" key="16">
    <source>
        <dbReference type="Proteomes" id="UP001432322"/>
    </source>
</evidence>
<dbReference type="InterPro" id="IPR000742">
    <property type="entry name" value="EGF"/>
</dbReference>
<evidence type="ECO:0000313" key="15">
    <source>
        <dbReference type="EMBL" id="GMT23975.1"/>
    </source>
</evidence>
<feature type="binding site" evidence="11">
    <location>
        <position position="234"/>
    </location>
    <ligand>
        <name>Zn(2+)</name>
        <dbReference type="ChEBI" id="CHEBI:29105"/>
        <note>catalytic</note>
    </ligand>
</feature>
<evidence type="ECO:0000256" key="4">
    <source>
        <dbReference type="ARBA" id="ARBA00022723"/>
    </source>
</evidence>
<evidence type="ECO:0000256" key="9">
    <source>
        <dbReference type="ARBA" id="ARBA00023157"/>
    </source>
</evidence>
<keyword evidence="8 11" id="KW-0482">Metalloprotease</keyword>
<evidence type="ECO:0000256" key="7">
    <source>
        <dbReference type="ARBA" id="ARBA00022833"/>
    </source>
</evidence>
<dbReference type="EC" id="3.4.24.-" evidence="12"/>
<feature type="binding site" evidence="11">
    <location>
        <position position="230"/>
    </location>
    <ligand>
        <name>Zn(2+)</name>
        <dbReference type="ChEBI" id="CHEBI:29105"/>
        <note>catalytic</note>
    </ligand>
</feature>